<proteinExistence type="inferred from homology"/>
<reference evidence="5 6" key="1">
    <citation type="submission" date="2019-03" db="EMBL/GenBank/DDBJ databases">
        <title>Genomic Encyclopedia of Type Strains, Phase IV (KMG-IV): sequencing the most valuable type-strain genomes for metagenomic binning, comparative biology and taxonomic classification.</title>
        <authorList>
            <person name="Goeker M."/>
        </authorList>
    </citation>
    <scope>NUCLEOTIDE SEQUENCE [LARGE SCALE GENOMIC DNA]</scope>
    <source>
        <strain evidence="5 6">DSM 28403</strain>
    </source>
</reference>
<feature type="binding site" evidence="2">
    <location>
        <position position="381"/>
    </location>
    <ligand>
        <name>Mg(2+)</name>
        <dbReference type="ChEBI" id="CHEBI:18420"/>
    </ligand>
</feature>
<comment type="similarity">
    <text evidence="3">Belongs to the alkaline phosphatase family.</text>
</comment>
<evidence type="ECO:0000256" key="3">
    <source>
        <dbReference type="RuleBase" id="RU003946"/>
    </source>
</evidence>
<evidence type="ECO:0000256" key="1">
    <source>
        <dbReference type="PIRSR" id="PIRSR601952-1"/>
    </source>
</evidence>
<keyword evidence="4" id="KW-0732">Signal</keyword>
<comment type="cofactor">
    <cofactor evidence="2">
        <name>Zn(2+)</name>
        <dbReference type="ChEBI" id="CHEBI:29105"/>
    </cofactor>
    <text evidence="2">Binds 2 Zn(2+) ions.</text>
</comment>
<evidence type="ECO:0000256" key="4">
    <source>
        <dbReference type="SAM" id="SignalP"/>
    </source>
</evidence>
<feature type="binding site" evidence="2">
    <location>
        <position position="240"/>
    </location>
    <ligand>
        <name>Mg(2+)</name>
        <dbReference type="ChEBI" id="CHEBI:18420"/>
    </ligand>
</feature>
<feature type="binding site" evidence="2">
    <location>
        <position position="542"/>
    </location>
    <ligand>
        <name>Zn(2+)</name>
        <dbReference type="ChEBI" id="CHEBI:29105"/>
        <label>2</label>
    </ligand>
</feature>
<dbReference type="PANTHER" id="PTHR11596">
    <property type="entry name" value="ALKALINE PHOSPHATASE"/>
    <property type="match status" value="1"/>
</dbReference>
<dbReference type="SUPFAM" id="SSF53649">
    <property type="entry name" value="Alkaline phosphatase-like"/>
    <property type="match status" value="1"/>
</dbReference>
<dbReference type="Gene3D" id="3.40.720.10">
    <property type="entry name" value="Alkaline Phosphatase, subunit A"/>
    <property type="match status" value="1"/>
</dbReference>
<sequence>MKYRYLVSLMAAALPLAGMAQNVIYPIDRATMPEGGKFDFKVEFDQVITQDSAQILINGKNYQEVLGGKTEFVADEEGKAVSALWVRDASLKQAGDYKVDVTLNGQKTEVTWQVYATPQVRKAKNVILFIGDGLSVAHRTGARVLSKGIAEGKAKGKLAIDSLPYMGFIGTSSTDSIATDSANTMSAYMTGHKSAVNALGVYAGRSEDNFNHPKQETLGELLKRRTKMSVGIVSDAELQDATPAAVVAHTRRRAEKAAITEMFYQLKPEVMLGGGAAYFLPQTTPGSKRKDEKNFIDLFKADGYRLVTNAQELKEAGKDSGKLLGLFNTGNMDTVLDRRFLNNGVTKKFPDQPDQPDLTEMTKTALDVLSQNQDGFFLMVESALIDKASHPLDWERAMASTIMLDQSVAIAKEFAEKHPDTLIIVTGDHTHGISIIGTVDDNKPGDSMREKVGVYQHAGWPDYKDENGDGYPDKWDVDKRLAVFFASFPDYYETFRPKMDKQFVPAVKNENNQYVANQAYKDIPGAVLREGNLPKDNDTGVHSVDDMIVQAIGPGAEEIRGYMENSDLFKVIVDALAVK</sequence>
<dbReference type="GO" id="GO:0004035">
    <property type="term" value="F:alkaline phosphatase activity"/>
    <property type="evidence" value="ECO:0007669"/>
    <property type="project" value="TreeGrafter"/>
</dbReference>
<dbReference type="SMART" id="SM00098">
    <property type="entry name" value="alkPPc"/>
    <property type="match status" value="1"/>
</dbReference>
<keyword evidence="6" id="KW-1185">Reference proteome</keyword>
<feature type="binding site" evidence="2">
    <location>
        <position position="386"/>
    </location>
    <ligand>
        <name>Zn(2+)</name>
        <dbReference type="ChEBI" id="CHEBI:29105"/>
        <label>2</label>
    </ligand>
</feature>
<dbReference type="GO" id="GO:0046872">
    <property type="term" value="F:metal ion binding"/>
    <property type="evidence" value="ECO:0007669"/>
    <property type="project" value="UniProtKB-KW"/>
</dbReference>
<comment type="caution">
    <text evidence="5">The sequence shown here is derived from an EMBL/GenBank/DDBJ whole genome shotgun (WGS) entry which is preliminary data.</text>
</comment>
<accession>A0A4V3D9Z0</accession>
<dbReference type="InterPro" id="IPR017850">
    <property type="entry name" value="Alkaline_phosphatase_core_sf"/>
</dbReference>
<gene>
    <name evidence="5" type="ORF">EDC45_0060</name>
</gene>
<keyword evidence="2" id="KW-0479">Metal-binding</keyword>
<evidence type="ECO:0000313" key="5">
    <source>
        <dbReference type="EMBL" id="TDQ59413.1"/>
    </source>
</evidence>
<name>A0A4V3D9Z0_9PAST</name>
<keyword evidence="2" id="KW-0862">Zinc</keyword>
<dbReference type="Proteomes" id="UP000295657">
    <property type="component" value="Unassembled WGS sequence"/>
</dbReference>
<dbReference type="EMBL" id="SNYQ01000001">
    <property type="protein sequence ID" value="TDQ59413.1"/>
    <property type="molecule type" value="Genomic_DNA"/>
</dbReference>
<feature type="binding site" evidence="2">
    <location>
        <position position="242"/>
    </location>
    <ligand>
        <name>Mg(2+)</name>
        <dbReference type="ChEBI" id="CHEBI:18420"/>
    </ligand>
</feature>
<feature type="chain" id="PRO_5020561784" evidence="4">
    <location>
        <begin position="21"/>
        <end position="579"/>
    </location>
</feature>
<feature type="binding site" evidence="2">
    <location>
        <position position="429"/>
    </location>
    <ligand>
        <name>Zn(2+)</name>
        <dbReference type="ChEBI" id="CHEBI:29105"/>
        <label>2</label>
    </ligand>
</feature>
<dbReference type="Pfam" id="PF00245">
    <property type="entry name" value="Alk_phosphatase"/>
    <property type="match status" value="1"/>
</dbReference>
<dbReference type="AlphaFoldDB" id="A0A4V3D9Z0"/>
<dbReference type="PRINTS" id="PR00113">
    <property type="entry name" value="ALKPHPHTASE"/>
</dbReference>
<dbReference type="PANTHER" id="PTHR11596:SF72">
    <property type="entry name" value="ALKALINE PHOSPHATASE"/>
    <property type="match status" value="1"/>
</dbReference>
<evidence type="ECO:0000256" key="2">
    <source>
        <dbReference type="PIRSR" id="PIRSR601952-2"/>
    </source>
</evidence>
<feature type="binding site" evidence="2">
    <location>
        <position position="428"/>
    </location>
    <ligand>
        <name>Zn(2+)</name>
        <dbReference type="ChEBI" id="CHEBI:29105"/>
        <label>2</label>
    </ligand>
</feature>
<dbReference type="CDD" id="cd16012">
    <property type="entry name" value="ALP"/>
    <property type="match status" value="1"/>
</dbReference>
<dbReference type="OrthoDB" id="9794455at2"/>
<comment type="cofactor">
    <cofactor evidence="2">
        <name>Mg(2+)</name>
        <dbReference type="ChEBI" id="CHEBI:18420"/>
    </cofactor>
    <text evidence="2">Binds 1 Mg(2+) ion.</text>
</comment>
<dbReference type="RefSeq" id="WP_133542317.1">
    <property type="nucleotide sequence ID" value="NZ_SNYQ01000001.1"/>
</dbReference>
<organism evidence="5 6">
    <name type="scientific">Mesocricetibacter intestinalis</name>
    <dbReference type="NCBI Taxonomy" id="1521930"/>
    <lineage>
        <taxon>Bacteria</taxon>
        <taxon>Pseudomonadati</taxon>
        <taxon>Pseudomonadota</taxon>
        <taxon>Gammaproteobacteria</taxon>
        <taxon>Pasteurellales</taxon>
        <taxon>Pasteurellaceae</taxon>
        <taxon>Mesocricetibacter</taxon>
    </lineage>
</organism>
<feature type="binding site" evidence="2">
    <location>
        <position position="132"/>
    </location>
    <ligand>
        <name>Mg(2+)</name>
        <dbReference type="ChEBI" id="CHEBI:18420"/>
    </ligand>
</feature>
<feature type="binding site" evidence="2">
    <location>
        <position position="132"/>
    </location>
    <ligand>
        <name>Zn(2+)</name>
        <dbReference type="ChEBI" id="CHEBI:29105"/>
        <label>2</label>
    </ligand>
</feature>
<keyword evidence="2" id="KW-0460">Magnesium</keyword>
<protein>
    <submittedName>
        <fullName evidence="5">Alkaline phosphatase</fullName>
    </submittedName>
</protein>
<evidence type="ECO:0000313" key="6">
    <source>
        <dbReference type="Proteomes" id="UP000295657"/>
    </source>
</evidence>
<feature type="active site" description="Phosphoserine intermediate" evidence="1">
    <location>
        <position position="181"/>
    </location>
</feature>
<feature type="binding site" evidence="2">
    <location>
        <position position="390"/>
    </location>
    <ligand>
        <name>Zn(2+)</name>
        <dbReference type="ChEBI" id="CHEBI:29105"/>
        <label>2</label>
    </ligand>
</feature>
<dbReference type="InterPro" id="IPR001952">
    <property type="entry name" value="Alkaline_phosphatase"/>
</dbReference>
<feature type="signal peptide" evidence="4">
    <location>
        <begin position="1"/>
        <end position="20"/>
    </location>
</feature>